<dbReference type="InterPro" id="IPR053157">
    <property type="entry name" value="Sterol_Uptake_Regulator"/>
</dbReference>
<dbReference type="PANTHER" id="PTHR47784">
    <property type="entry name" value="STEROL UPTAKE CONTROL PROTEIN 2"/>
    <property type="match status" value="1"/>
</dbReference>
<organism evidence="2 3">
    <name type="scientific">Truncatella angustata</name>
    <dbReference type="NCBI Taxonomy" id="152316"/>
    <lineage>
        <taxon>Eukaryota</taxon>
        <taxon>Fungi</taxon>
        <taxon>Dikarya</taxon>
        <taxon>Ascomycota</taxon>
        <taxon>Pezizomycotina</taxon>
        <taxon>Sordariomycetes</taxon>
        <taxon>Xylariomycetidae</taxon>
        <taxon>Amphisphaeriales</taxon>
        <taxon>Sporocadaceae</taxon>
        <taxon>Truncatella</taxon>
    </lineage>
</organism>
<accession>A0A9P8RKJ0</accession>
<dbReference type="InterPro" id="IPR001138">
    <property type="entry name" value="Zn2Cys6_DnaBD"/>
</dbReference>
<dbReference type="CDD" id="cd00067">
    <property type="entry name" value="GAL4"/>
    <property type="match status" value="1"/>
</dbReference>
<dbReference type="PANTHER" id="PTHR47784:SF5">
    <property type="entry name" value="STEROL UPTAKE CONTROL PROTEIN 2"/>
    <property type="match status" value="1"/>
</dbReference>
<gene>
    <name evidence="2" type="ORF">BKA67DRAFT_595941</name>
</gene>
<dbReference type="GO" id="GO:0008270">
    <property type="term" value="F:zinc ion binding"/>
    <property type="evidence" value="ECO:0007669"/>
    <property type="project" value="InterPro"/>
</dbReference>
<evidence type="ECO:0000313" key="3">
    <source>
        <dbReference type="Proteomes" id="UP000758603"/>
    </source>
</evidence>
<comment type="caution">
    <text evidence="2">The sequence shown here is derived from an EMBL/GenBank/DDBJ whole genome shotgun (WGS) entry which is preliminary data.</text>
</comment>
<evidence type="ECO:0000256" key="1">
    <source>
        <dbReference type="ARBA" id="ARBA00023242"/>
    </source>
</evidence>
<evidence type="ECO:0000313" key="2">
    <source>
        <dbReference type="EMBL" id="KAH6645010.1"/>
    </source>
</evidence>
<name>A0A9P8RKJ0_9PEZI</name>
<sequence>MEKRGRRYSIGSLGTAALDCDELRPCSNCVRHQTPCSPTTPGILPSTSQTSPQHFVALSASVERRSGSPQSPRSSLPEWMQSLRLWQHYCANTCYTLTRTGRTEELWKNVVPVTASQWDSIELTTTPSDVAQSFFLLQGIKGILDFKALETWPAEKNELASLLQHATYPPQEHDGAFQLRLSEITCLLDVLPQSFDPISPRSVCLLALDSLKTIHHACKHTTSDTGFVWTWPFTFPALFIETISEKRHVPLIILAHFAALYQPHKHATWVKSALDPGWQSWIYWPKLSLGNEIDVDDMDE</sequence>
<dbReference type="RefSeq" id="XP_045951524.1">
    <property type="nucleotide sequence ID" value="XM_046105239.1"/>
</dbReference>
<keyword evidence="3" id="KW-1185">Reference proteome</keyword>
<keyword evidence="1" id="KW-0539">Nucleus</keyword>
<dbReference type="GO" id="GO:0001228">
    <property type="term" value="F:DNA-binding transcription activator activity, RNA polymerase II-specific"/>
    <property type="evidence" value="ECO:0007669"/>
    <property type="project" value="TreeGrafter"/>
</dbReference>
<dbReference type="EMBL" id="JAGPXC010000012">
    <property type="protein sequence ID" value="KAH6645010.1"/>
    <property type="molecule type" value="Genomic_DNA"/>
</dbReference>
<dbReference type="OrthoDB" id="5295362at2759"/>
<dbReference type="AlphaFoldDB" id="A0A9P8RKJ0"/>
<dbReference type="GeneID" id="70134130"/>
<reference evidence="2" key="1">
    <citation type="journal article" date="2021" name="Nat. Commun.">
        <title>Genetic determinants of endophytism in the Arabidopsis root mycobiome.</title>
        <authorList>
            <person name="Mesny F."/>
            <person name="Miyauchi S."/>
            <person name="Thiergart T."/>
            <person name="Pickel B."/>
            <person name="Atanasova L."/>
            <person name="Karlsson M."/>
            <person name="Huettel B."/>
            <person name="Barry K.W."/>
            <person name="Haridas S."/>
            <person name="Chen C."/>
            <person name="Bauer D."/>
            <person name="Andreopoulos W."/>
            <person name="Pangilinan J."/>
            <person name="LaButti K."/>
            <person name="Riley R."/>
            <person name="Lipzen A."/>
            <person name="Clum A."/>
            <person name="Drula E."/>
            <person name="Henrissat B."/>
            <person name="Kohler A."/>
            <person name="Grigoriev I.V."/>
            <person name="Martin F.M."/>
            <person name="Hacquard S."/>
        </authorList>
    </citation>
    <scope>NUCLEOTIDE SEQUENCE</scope>
    <source>
        <strain evidence="2">MPI-SDFR-AT-0073</strain>
    </source>
</reference>
<dbReference type="Proteomes" id="UP000758603">
    <property type="component" value="Unassembled WGS sequence"/>
</dbReference>
<proteinExistence type="predicted"/>
<protein>
    <submittedName>
        <fullName evidence="2">Uncharacterized protein</fullName>
    </submittedName>
</protein>